<reference evidence="1" key="1">
    <citation type="submission" date="2024-11" db="EMBL/GenBank/DDBJ databases">
        <authorList>
            <person name="Lucas J.A."/>
        </authorList>
    </citation>
    <scope>NUCLEOTIDE SEQUENCE</scope>
    <source>
        <strain evidence="1">Z 8.8</strain>
    </source>
</reference>
<name>A0ACC7MX91_9PSED</name>
<dbReference type="Proteomes" id="UP001622950">
    <property type="component" value="Unassembled WGS sequence"/>
</dbReference>
<gene>
    <name evidence="1" type="ORF">ACJEBM_12270</name>
</gene>
<protein>
    <submittedName>
        <fullName evidence="1">Hpt domain-containing protein</fullName>
    </submittedName>
</protein>
<evidence type="ECO:0000313" key="2">
    <source>
        <dbReference type="Proteomes" id="UP001622950"/>
    </source>
</evidence>
<dbReference type="EMBL" id="JBJHQE010000018">
    <property type="protein sequence ID" value="MFK9081445.1"/>
    <property type="molecule type" value="Genomic_DNA"/>
</dbReference>
<comment type="caution">
    <text evidence="1">The sequence shown here is derived from an EMBL/GenBank/DDBJ whole genome shotgun (WGS) entry which is preliminary data.</text>
</comment>
<keyword evidence="2" id="KW-1185">Reference proteome</keyword>
<sequence length="2001" mass="220453">MGDRHDYVALEWVKGEIAETLKQAHHAIETQLDDPQATHALSECLACIHQVHGSLQMVEFYGAALLAEEMEQLVTALQHNRVHHRDEALHLMLQALGQLPIYLDRVQGARRDLPLVVLPLINDLRSARGESLLSETSLFSPQLLGLAPLDEASLARLEPAELPNVLRKLRQMLQMALVGLLREQDDDTHLEYLAKVFSRLESVCGSAPLSPLWQVASALVEGMRAGAIGNSPALRSLFKEADKELKRLLDQGMQGINQPPPTELLKSLLFYIAKAEHPTGQMLTMKDRYALDDALPDSAMVDEERARLAGPDRDAMRSVLAALCEELVRVKERLDLFVRSDRQHASDLDSLLAPLRQIADTLAVLGFGQPRKVIIDQLAVVLSLTQGQRAPDDAILMDVAGALLYVEATLAGMVGTVEPESQEDSRLPTTDLTQIHQIVIKEARICLQQAKDMIVDYIDADWDRQHLQALPALLTQVRGALAMIPLSRAASLIETCNHFIREHLLLEPGQPGWQALDSLADAITSIEYYLERLSDDPLAPGEQLLDVAQRSLAALGVFPSEQQVPVLADVLSSGEAQQQQERDAPAIAQSLADVLANPVSALNPPALDTPGSLLPPPSGEAPVDEELREVFIEETEEVLEILREYLPRWSGNPANRSALSELRRAFHTLKGSGRMVRALVLGELAWAMENLLNRILEQSVTPGASVQQLLGEVLDLLPQLMAEYAADAQRQRDDVDRLAARAHALAKGETTAVDEDTQDVAALDPLLLEIFRKEAETHLGSLNRFLDQAAEHLPLQASDELQRALHTLKGSASVAGVLPIAELATPLDQLAREYKAHLIALDLDEVEVLLEAEGLFRLGLRQLKSDPVAEIPGARALIERARALLAERLQTLSNTPSSGLRIKRDPQLINNFLAQGMDILLDAESLLRRWQQHPGERQELSALLDELTTLGEGAHLADLHPVDELCEALLDLYGAVEESSLAVSEAFFHEAQGAHEALINMLDELAAGQEVSPRPERVRALHGLLDQSLDPSAMGLIRSDGSRTLSIRELGDATAELERTLPLPVGTSLLAMDSQAPRSSNDNASSLTSIAGKPAPTGGRAAELDSDIVSIFLEEAEDILESANHSLQRWLNDPHNAAPLSSLQRDLHTLKGGARMAEVEPVGDLAHELESLYEGLVDRRYSHSEALAQLLQQSHDRLAQLLEQLQDHQALGDPEDLIEAIRAFRQGHASNAEVLEAATGNDSTHHDGELLDIFLEEGFDIIESSGAALLRWQAEPSNRQEMETLLRDLHTLKGGARMVEIAPIGDLAHELEYLYEGLSTGVLQPTPALFELLQRSHDRLAQMLDAARAGEPLPPADRLIDAIQNFSHPVLAETPAPLTVAAKAEPPQLQPDAGADMVKVSAELLDDLVNLAAETSIFRGRIEQQVNDAQVALNEMETTIERMRDQLRRLDTETQGRILSRQQVEAERLGYEEFDPLEMDRHSQLQQLSRALFESASDLLDLKETLDRRNQDAENLLQQQGRINTELQEGLMRTRMVPFERMLPRLKRIVRQVASELGKDVEFIVGNAEGEMDRNVLERMAAPLEHMLRNAVDHGLEPADVRVAAGKPAQGRITLDLLREGGDIIFDIRDDGAGVPLEAVRRKAIKRGLLAPDSVISDHDVLQFILQPGFSTAEKITQISGRGVGMDVVHEEVRQLGGTMSIDSVPGQGVHFRIRLPFTVSVNRALMVQCAEDQYAIPLNTIDGIVRVLPNELEGHFRLDPPTYEYAGQRYELCYLGELLKTSPRPRLSGQSLPLPVLLVQCNERHIAVQVDAMAGTREIVVKSLGPQFSAVQGVSGATILGDGRVVLILDLLAPVRAMQARAPQRPASHEVEVEPQRPLLVMVVDDSVTVRKVTSRLLERHGMNVLTAKDGVDAMLLLEEHSPDLMLLDIEMPRMDGFEVATQVRNDERLRHLPIIMITSRTGQKHRDRAMAIGVNDYLGKPYQESVLLESIALWSKTHA</sequence>
<accession>A0ACC7MX91</accession>
<organism evidence="1 2">
    <name type="scientific">Pseudomonas neuropathica</name>
    <dbReference type="NCBI Taxonomy" id="2730425"/>
    <lineage>
        <taxon>Bacteria</taxon>
        <taxon>Pseudomonadati</taxon>
        <taxon>Pseudomonadota</taxon>
        <taxon>Gammaproteobacteria</taxon>
        <taxon>Pseudomonadales</taxon>
        <taxon>Pseudomonadaceae</taxon>
        <taxon>Pseudomonas</taxon>
    </lineage>
</organism>
<evidence type="ECO:0000313" key="1">
    <source>
        <dbReference type="EMBL" id="MFK9081445.1"/>
    </source>
</evidence>
<proteinExistence type="predicted"/>